<comment type="subcellular location">
    <subcellularLocation>
        <location evidence="1">Cell membrane</location>
        <topology evidence="1">Peripheral membrane protein</topology>
        <orientation evidence="1">Cytoplasmic side</orientation>
    </subcellularLocation>
</comment>
<gene>
    <name evidence="11" type="primary">flhF</name>
    <name evidence="11" type="ORF">KQI88_13510</name>
</gene>
<dbReference type="PANTHER" id="PTHR43134:SF3">
    <property type="entry name" value="FLAGELLAR BIOSYNTHESIS PROTEIN FLHF"/>
    <property type="match status" value="1"/>
</dbReference>
<organism evidence="11 12">
    <name type="scientific">Alkaliphilus flagellatus</name>
    <dbReference type="NCBI Taxonomy" id="2841507"/>
    <lineage>
        <taxon>Bacteria</taxon>
        <taxon>Bacillati</taxon>
        <taxon>Bacillota</taxon>
        <taxon>Clostridia</taxon>
        <taxon>Peptostreptococcales</taxon>
        <taxon>Natronincolaceae</taxon>
        <taxon>Alkaliphilus</taxon>
    </lineage>
</organism>
<dbReference type="InterPro" id="IPR000897">
    <property type="entry name" value="SRP54_GTPase_dom"/>
</dbReference>
<comment type="caution">
    <text evidence="11">The sequence shown here is derived from an EMBL/GenBank/DDBJ whole genome shotgun (WGS) entry which is preliminary data.</text>
</comment>
<keyword evidence="5" id="KW-0653">Protein transport</keyword>
<dbReference type="CDD" id="cd17873">
    <property type="entry name" value="FlhF"/>
    <property type="match status" value="1"/>
</dbReference>
<dbReference type="InterPro" id="IPR047040">
    <property type="entry name" value="FlhF__GTPase_dom"/>
</dbReference>
<name>A0ABS6G5I9_9FIRM</name>
<sequence length="377" mass="42408">MKVKKFYGVDNHDVITKVKSELGSNAVILHQRKVKPKGIFGFLKKSVVEVVAAIEENEIATTMTNITNMAKAQEINLRERATLKSKDKELQMEINDIKSMLGTVVNQMQSINLSKATDDLNSKKNSYIYNVLRENEIDEELINELLNNCDIDINDLELKDKETIKKILAQIIPTTINNNIDFNSKVIFFVGPTGVGKTTTIAKIAANYNLEKGLNVGLISADTYRIAAVEQLKVYSDILNIPLEVIYSPKEIHTALERLSNSDIIMIDTAGRSHKNSEHVDELALLLNEVKNKSVYLVISSTTKNSDLKDILKTYSFIEDYKIIFTKLDEVSTYGPILNIAMREPEYISYVTTGQSVPDDIEVVTSNKILDMLLKEI</sequence>
<dbReference type="RefSeq" id="WP_216418178.1">
    <property type="nucleotide sequence ID" value="NZ_JAHLQK010000005.1"/>
</dbReference>
<protein>
    <recommendedName>
        <fullName evidence="8">Flagellar biosynthesis protein FlhF</fullName>
    </recommendedName>
</protein>
<feature type="domain" description="SRP54-type proteins GTP-binding" evidence="10">
    <location>
        <begin position="184"/>
        <end position="375"/>
    </location>
</feature>
<evidence type="ECO:0000256" key="5">
    <source>
        <dbReference type="ARBA" id="ARBA00022927"/>
    </source>
</evidence>
<dbReference type="EMBL" id="JAHLQK010000005">
    <property type="protein sequence ID" value="MBU5677434.1"/>
    <property type="molecule type" value="Genomic_DNA"/>
</dbReference>
<evidence type="ECO:0000256" key="8">
    <source>
        <dbReference type="NCBIfam" id="TIGR03499"/>
    </source>
</evidence>
<evidence type="ECO:0000256" key="7">
    <source>
        <dbReference type="ARBA" id="ARBA00023136"/>
    </source>
</evidence>
<dbReference type="PANTHER" id="PTHR43134">
    <property type="entry name" value="SIGNAL RECOGNITION PARTICLE RECEPTOR SUBUNIT ALPHA"/>
    <property type="match status" value="1"/>
</dbReference>
<dbReference type="SMART" id="SM00962">
    <property type="entry name" value="SRP54"/>
    <property type="match status" value="1"/>
</dbReference>
<evidence type="ECO:0000256" key="3">
    <source>
        <dbReference type="ARBA" id="ARBA00022475"/>
    </source>
</evidence>
<evidence type="ECO:0000313" key="11">
    <source>
        <dbReference type="EMBL" id="MBU5677434.1"/>
    </source>
</evidence>
<dbReference type="InterPro" id="IPR020006">
    <property type="entry name" value="FlhF"/>
</dbReference>
<keyword evidence="2" id="KW-0813">Transport</keyword>
<dbReference type="InterPro" id="IPR003593">
    <property type="entry name" value="AAA+_ATPase"/>
</dbReference>
<keyword evidence="3" id="KW-1003">Cell membrane</keyword>
<proteinExistence type="predicted"/>
<keyword evidence="11" id="KW-0282">Flagellum</keyword>
<evidence type="ECO:0000256" key="4">
    <source>
        <dbReference type="ARBA" id="ARBA00022741"/>
    </source>
</evidence>
<evidence type="ECO:0000313" key="12">
    <source>
        <dbReference type="Proteomes" id="UP000779508"/>
    </source>
</evidence>
<dbReference type="Pfam" id="PF00448">
    <property type="entry name" value="SRP54"/>
    <property type="match status" value="1"/>
</dbReference>
<keyword evidence="7" id="KW-0472">Membrane</keyword>
<keyword evidence="4" id="KW-0547">Nucleotide-binding</keyword>
<keyword evidence="6" id="KW-0342">GTP-binding</keyword>
<feature type="domain" description="AAA+ ATPase" evidence="9">
    <location>
        <begin position="183"/>
        <end position="329"/>
    </location>
</feature>
<reference evidence="11 12" key="1">
    <citation type="submission" date="2021-06" db="EMBL/GenBank/DDBJ databases">
        <authorList>
            <person name="Sun Q."/>
            <person name="Li D."/>
        </authorList>
    </citation>
    <scope>NUCLEOTIDE SEQUENCE [LARGE SCALE GENOMIC DNA]</scope>
    <source>
        <strain evidence="11 12">MSJ-5</strain>
    </source>
</reference>
<keyword evidence="11" id="KW-0966">Cell projection</keyword>
<keyword evidence="12" id="KW-1185">Reference proteome</keyword>
<evidence type="ECO:0000259" key="10">
    <source>
        <dbReference type="SMART" id="SM00962"/>
    </source>
</evidence>
<dbReference type="SMART" id="SM00382">
    <property type="entry name" value="AAA"/>
    <property type="match status" value="1"/>
</dbReference>
<evidence type="ECO:0000256" key="6">
    <source>
        <dbReference type="ARBA" id="ARBA00023134"/>
    </source>
</evidence>
<accession>A0ABS6G5I9</accession>
<evidence type="ECO:0000256" key="2">
    <source>
        <dbReference type="ARBA" id="ARBA00022448"/>
    </source>
</evidence>
<keyword evidence="11" id="KW-0969">Cilium</keyword>
<dbReference type="Proteomes" id="UP000779508">
    <property type="component" value="Unassembled WGS sequence"/>
</dbReference>
<evidence type="ECO:0000256" key="1">
    <source>
        <dbReference type="ARBA" id="ARBA00004413"/>
    </source>
</evidence>
<dbReference type="NCBIfam" id="TIGR03499">
    <property type="entry name" value="FlhF"/>
    <property type="match status" value="1"/>
</dbReference>
<evidence type="ECO:0000259" key="9">
    <source>
        <dbReference type="SMART" id="SM00382"/>
    </source>
</evidence>